<dbReference type="Pfam" id="PF01979">
    <property type="entry name" value="Amidohydro_1"/>
    <property type="match status" value="1"/>
</dbReference>
<feature type="transmembrane region" description="Helical" evidence="12">
    <location>
        <begin position="173"/>
        <end position="191"/>
    </location>
</feature>
<dbReference type="GO" id="GO:0016780">
    <property type="term" value="F:phosphotransferase activity, for other substituted phosphate groups"/>
    <property type="evidence" value="ECO:0007669"/>
    <property type="project" value="InterPro"/>
</dbReference>
<dbReference type="EC" id="3.5.2.2" evidence="9"/>
<dbReference type="Gene3D" id="1.20.120.1760">
    <property type="match status" value="1"/>
</dbReference>
<comment type="catalytic activity">
    <reaction evidence="8">
        <text>5,6-dihydrouracil + H2O = 3-(carbamoylamino)propanoate + H(+)</text>
        <dbReference type="Rhea" id="RHEA:16121"/>
        <dbReference type="ChEBI" id="CHEBI:11892"/>
        <dbReference type="ChEBI" id="CHEBI:15377"/>
        <dbReference type="ChEBI" id="CHEBI:15378"/>
        <dbReference type="ChEBI" id="CHEBI:15901"/>
        <dbReference type="EC" id="3.5.2.2"/>
    </reaction>
</comment>
<dbReference type="FunFam" id="3.20.20.140:FF:000001">
    <property type="entry name" value="Dihydropyrimidinase like 3"/>
    <property type="match status" value="1"/>
</dbReference>
<dbReference type="InterPro" id="IPR011059">
    <property type="entry name" value="Metal-dep_hydrolase_composite"/>
</dbReference>
<dbReference type="EMBL" id="ADBJ01000007">
    <property type="protein sequence ID" value="EFA85501.1"/>
    <property type="molecule type" value="Genomic_DNA"/>
</dbReference>
<evidence type="ECO:0000313" key="14">
    <source>
        <dbReference type="EMBL" id="EFA85501.1"/>
    </source>
</evidence>
<gene>
    <name evidence="14" type="primary">pyd2</name>
    <name evidence="14" type="ORF">PPL_01458</name>
</gene>
<keyword evidence="6" id="KW-0378">Hydrolase</keyword>
<feature type="modified residue" description="N6-carboxylysine" evidence="10">
    <location>
        <position position="515"/>
    </location>
</feature>
<name>D3AZB8_HETP5</name>
<evidence type="ECO:0000256" key="10">
    <source>
        <dbReference type="PIRSR" id="PIRSR611778-50"/>
    </source>
</evidence>
<keyword evidence="4 11" id="KW-0808">Transferase</keyword>
<evidence type="ECO:0000259" key="13">
    <source>
        <dbReference type="Pfam" id="PF01979"/>
    </source>
</evidence>
<keyword evidence="12" id="KW-0472">Membrane</keyword>
<dbReference type="InterPro" id="IPR048254">
    <property type="entry name" value="CDP_ALCOHOL_P_TRANSF_CS"/>
</dbReference>
<evidence type="ECO:0000256" key="5">
    <source>
        <dbReference type="ARBA" id="ARBA00022723"/>
    </source>
</evidence>
<dbReference type="GO" id="GO:0046872">
    <property type="term" value="F:metal ion binding"/>
    <property type="evidence" value="ECO:0007669"/>
    <property type="project" value="UniProtKB-KW"/>
</dbReference>
<comment type="caution">
    <text evidence="14">The sequence shown here is derived from an EMBL/GenBank/DDBJ whole genome shotgun (WGS) entry which is preliminary data.</text>
</comment>
<evidence type="ECO:0000256" key="8">
    <source>
        <dbReference type="ARBA" id="ARBA00036696"/>
    </source>
</evidence>
<comment type="cofactor">
    <cofactor evidence="1">
        <name>Zn(2+)</name>
        <dbReference type="ChEBI" id="CHEBI:29105"/>
    </cofactor>
</comment>
<feature type="transmembrane region" description="Helical" evidence="12">
    <location>
        <begin position="133"/>
        <end position="152"/>
    </location>
</feature>
<organism evidence="14 15">
    <name type="scientific">Heterostelium pallidum (strain ATCC 26659 / Pp 5 / PN500)</name>
    <name type="common">Cellular slime mold</name>
    <name type="synonym">Polysphondylium pallidum</name>
    <dbReference type="NCBI Taxonomy" id="670386"/>
    <lineage>
        <taxon>Eukaryota</taxon>
        <taxon>Amoebozoa</taxon>
        <taxon>Evosea</taxon>
        <taxon>Eumycetozoa</taxon>
        <taxon>Dictyostelia</taxon>
        <taxon>Acytosteliales</taxon>
        <taxon>Acytosteliaceae</taxon>
        <taxon>Heterostelium</taxon>
    </lineage>
</organism>
<dbReference type="SUPFAM" id="SSF51338">
    <property type="entry name" value="Composite domain of metallo-dependent hydrolases"/>
    <property type="match status" value="2"/>
</dbReference>
<dbReference type="PANTHER" id="PTHR11647:SF1">
    <property type="entry name" value="COLLAPSIN RESPONSE MEDIATOR PROTEIN"/>
    <property type="match status" value="1"/>
</dbReference>
<feature type="transmembrane region" description="Helical" evidence="12">
    <location>
        <begin position="304"/>
        <end position="323"/>
    </location>
</feature>
<dbReference type="Gene3D" id="3.20.20.140">
    <property type="entry name" value="Metal-dependent hydrolases"/>
    <property type="match status" value="1"/>
</dbReference>
<comment type="subunit">
    <text evidence="3">Homotetramer.</text>
</comment>
<feature type="transmembrane region" description="Helical" evidence="12">
    <location>
        <begin position="236"/>
        <end position="259"/>
    </location>
</feature>
<dbReference type="Gene3D" id="2.30.40.10">
    <property type="entry name" value="Urease, subunit C, domain 1"/>
    <property type="match status" value="1"/>
</dbReference>
<keyword evidence="12" id="KW-0812">Transmembrane</keyword>
<dbReference type="PROSITE" id="PS00379">
    <property type="entry name" value="CDP_ALCOHOL_P_TRANSF"/>
    <property type="match status" value="1"/>
</dbReference>
<dbReference type="GO" id="GO:0016020">
    <property type="term" value="C:membrane"/>
    <property type="evidence" value="ECO:0007669"/>
    <property type="project" value="InterPro"/>
</dbReference>
<evidence type="ECO:0000313" key="15">
    <source>
        <dbReference type="Proteomes" id="UP000001396"/>
    </source>
</evidence>
<comment type="similarity">
    <text evidence="11">Belongs to the CDP-alcohol phosphatidyltransferase class-I family.</text>
</comment>
<dbReference type="AlphaFoldDB" id="D3AZB8"/>
<sequence length="855" mass="95985">MGYITEKGRKNLPTYTGGNTIDKSLLYKYIVSPSCNVTATGFVCNFIALFLMSSYMRPVNDGQEPVDDSSFRWVHFISAFFIFFYVMMDNIDGKQARRTKTSSPLGELFDHGCDSFTVGLATSVVGLSVGLSFWEILFTFILSTIPFYLAHWEEYFTHQLILGMFNGPTEAEFIVILFCCISGVFGQQFWFQHVTIAENTFQLKELMFYVMCLSSLITSFQSIYSGCKKAIDMKISLITAFSQLLPFTSFLYLEFLWIIVSPQLFLDYPILHILTLTFIFSYLSCRCIVQRICSEDFRLFYKPLIFLVFSVANSIGLKYFGFGLMEEKFALFSLFTVSLVFISHFVVKIIGEMCNECLYLLLLLIKNGLVTNEDRQFKADVLVQDGKVVDIFPEGSNYKLPSNDIPVVDATDKLVIPGGIDPHTHLQLPFMGTVAVDDFDIGTQASISGGTTFIIDFVIPAKGQSLLEAYHQWRKWADEKVNHDYSLHVAVTWWSEQVAKEMEILVKDYGVNSFKVFMAYKNSFMVTDEEMYHIFQKCKELGVLAQVHAENGDLVHEGQKKMLKMGITGPEGHEMARPEECEAEATLRAITIANRVNTPVYIVHVMSKSAAHVIVNARKEGKRVFGEPIAAGLGVDGSHMFNCDWRHAAAFVMGPPLRPDPTTKDVLMDLLASGDLHCVGTDNCTFCEGQKAMGKDDFTKIPNGVNGIEDRMAIVWDKGVNSGKLTACDFVRVTSSTAAKIFNVYPRKGRIEIGADADIVLWDPKATKTISAKTHHQAVDFNIFEGMKVTGLAQTTIVAGKVVWNNDKLSTVKGSGKFVPRPPFGMVFDGIDTRDKVRNELLRKVERAPYQPPKN</sequence>
<evidence type="ECO:0000256" key="1">
    <source>
        <dbReference type="ARBA" id="ARBA00001947"/>
    </source>
</evidence>
<feature type="transmembrane region" description="Helical" evidence="12">
    <location>
        <begin position="206"/>
        <end position="224"/>
    </location>
</feature>
<evidence type="ECO:0000256" key="7">
    <source>
        <dbReference type="ARBA" id="ARBA00022833"/>
    </source>
</evidence>
<dbReference type="PANTHER" id="PTHR11647">
    <property type="entry name" value="HYDRANTOINASE/DIHYDROPYRIMIDINASE FAMILY MEMBER"/>
    <property type="match status" value="1"/>
</dbReference>
<feature type="transmembrane region" description="Helical" evidence="12">
    <location>
        <begin position="329"/>
        <end position="347"/>
    </location>
</feature>
<feature type="transmembrane region" description="Helical" evidence="12">
    <location>
        <begin position="265"/>
        <end position="283"/>
    </location>
</feature>
<evidence type="ECO:0000256" key="11">
    <source>
        <dbReference type="RuleBase" id="RU003750"/>
    </source>
</evidence>
<keyword evidence="15" id="KW-1185">Reference proteome</keyword>
<dbReference type="GO" id="GO:0005829">
    <property type="term" value="C:cytosol"/>
    <property type="evidence" value="ECO:0007669"/>
    <property type="project" value="TreeGrafter"/>
</dbReference>
<dbReference type="RefSeq" id="XP_020437609.1">
    <property type="nucleotide sequence ID" value="XM_020572466.1"/>
</dbReference>
<dbReference type="STRING" id="670386.D3AZB8"/>
<feature type="domain" description="Amidohydrolase-related" evidence="13">
    <location>
        <begin position="414"/>
        <end position="803"/>
    </location>
</feature>
<dbReference type="Proteomes" id="UP000001396">
    <property type="component" value="Unassembled WGS sequence"/>
</dbReference>
<proteinExistence type="inferred from homology"/>
<evidence type="ECO:0000256" key="9">
    <source>
        <dbReference type="ARBA" id="ARBA00039113"/>
    </source>
</evidence>
<dbReference type="NCBIfam" id="TIGR02033">
    <property type="entry name" value="D-hydantoinase"/>
    <property type="match status" value="1"/>
</dbReference>
<comment type="similarity">
    <text evidence="2">Belongs to the metallo-dependent hydrolases superfamily. Hydantoinase/dihydropyrimidinase family.</text>
</comment>
<dbReference type="FunCoup" id="D3AZB8">
    <property type="interactions" value="24"/>
</dbReference>
<dbReference type="Pfam" id="PF01066">
    <property type="entry name" value="CDP-OH_P_transf"/>
    <property type="match status" value="1"/>
</dbReference>
<dbReference type="InterPro" id="IPR043130">
    <property type="entry name" value="CDP-OH_PTrfase_TM_dom"/>
</dbReference>
<feature type="transmembrane region" description="Helical" evidence="12">
    <location>
        <begin position="29"/>
        <end position="51"/>
    </location>
</feature>
<keyword evidence="7" id="KW-0862">Zinc</keyword>
<protein>
    <recommendedName>
        <fullName evidence="9">dihydropyrimidinase</fullName>
        <ecNumber evidence="9">3.5.2.2</ecNumber>
    </recommendedName>
</protein>
<keyword evidence="12" id="KW-1133">Transmembrane helix</keyword>
<reference evidence="14 15" key="1">
    <citation type="journal article" date="2011" name="Genome Res.">
        <title>Phylogeny-wide analysis of social amoeba genomes highlights ancient origins for complex intercellular communication.</title>
        <authorList>
            <person name="Heidel A.J."/>
            <person name="Lawal H.M."/>
            <person name="Felder M."/>
            <person name="Schilde C."/>
            <person name="Helps N.R."/>
            <person name="Tunggal B."/>
            <person name="Rivero F."/>
            <person name="John U."/>
            <person name="Schleicher M."/>
            <person name="Eichinger L."/>
            <person name="Platzer M."/>
            <person name="Noegel A.A."/>
            <person name="Schaap P."/>
            <person name="Gloeckner G."/>
        </authorList>
    </citation>
    <scope>NUCLEOTIDE SEQUENCE [LARGE SCALE GENOMIC DNA]</scope>
    <source>
        <strain evidence="15">ATCC 26659 / Pp 5 / PN500</strain>
    </source>
</reference>
<dbReference type="InterPro" id="IPR000462">
    <property type="entry name" value="CDP-OH_P_trans"/>
</dbReference>
<dbReference type="InterPro" id="IPR011778">
    <property type="entry name" value="Hydantoinase/dihydroPyrase"/>
</dbReference>
<dbReference type="InterPro" id="IPR006680">
    <property type="entry name" value="Amidohydro-rel"/>
</dbReference>
<dbReference type="GeneID" id="31356986"/>
<dbReference type="InParanoid" id="D3AZB8"/>
<dbReference type="CDD" id="cd01314">
    <property type="entry name" value="D-HYD"/>
    <property type="match status" value="1"/>
</dbReference>
<evidence type="ECO:0000256" key="6">
    <source>
        <dbReference type="ARBA" id="ARBA00022801"/>
    </source>
</evidence>
<dbReference type="GO" id="GO:0004157">
    <property type="term" value="F:dihydropyrimidinase activity"/>
    <property type="evidence" value="ECO:0007669"/>
    <property type="project" value="UniProtKB-EC"/>
</dbReference>
<dbReference type="InterPro" id="IPR032466">
    <property type="entry name" value="Metal_Hydrolase"/>
</dbReference>
<accession>D3AZB8</accession>
<comment type="PTM">
    <text evidence="10">Carbamylation allows a single lysine to coordinate two divalent metal cations.</text>
</comment>
<dbReference type="GO" id="GO:0008654">
    <property type="term" value="P:phospholipid biosynthetic process"/>
    <property type="evidence" value="ECO:0007669"/>
    <property type="project" value="InterPro"/>
</dbReference>
<evidence type="ECO:0000256" key="4">
    <source>
        <dbReference type="ARBA" id="ARBA00022679"/>
    </source>
</evidence>
<dbReference type="SUPFAM" id="SSF51556">
    <property type="entry name" value="Metallo-dependent hydrolases"/>
    <property type="match status" value="1"/>
</dbReference>
<evidence type="ECO:0000256" key="12">
    <source>
        <dbReference type="SAM" id="Phobius"/>
    </source>
</evidence>
<feature type="transmembrane region" description="Helical" evidence="12">
    <location>
        <begin position="71"/>
        <end position="88"/>
    </location>
</feature>
<keyword evidence="5" id="KW-0479">Metal-binding</keyword>
<evidence type="ECO:0000256" key="2">
    <source>
        <dbReference type="ARBA" id="ARBA00008829"/>
    </source>
</evidence>
<evidence type="ECO:0000256" key="3">
    <source>
        <dbReference type="ARBA" id="ARBA00011881"/>
    </source>
</evidence>
<dbReference type="GO" id="GO:0006208">
    <property type="term" value="P:pyrimidine nucleobase catabolic process"/>
    <property type="evidence" value="ECO:0007669"/>
    <property type="project" value="TreeGrafter"/>
</dbReference>
<dbReference type="InterPro" id="IPR050378">
    <property type="entry name" value="Metallo-dep_Hydrolases_sf"/>
</dbReference>